<reference evidence="1 2" key="1">
    <citation type="journal article" date="2012" name="Appl. Environ. Microbiol.">
        <title>Short-read sequencing for genomic analysis of the brown rot fungus Fibroporia radiculosa.</title>
        <authorList>
            <person name="Tang J.D."/>
            <person name="Perkins A.D."/>
            <person name="Sonstegard T.S."/>
            <person name="Schroeder S.G."/>
            <person name="Burgess S.C."/>
            <person name="Diehl S.V."/>
        </authorList>
    </citation>
    <scope>NUCLEOTIDE SEQUENCE [LARGE SCALE GENOMIC DNA]</scope>
    <source>
        <strain evidence="1 2">TFFH 294</strain>
    </source>
</reference>
<dbReference type="AlphaFoldDB" id="J4GN66"/>
<dbReference type="Proteomes" id="UP000006352">
    <property type="component" value="Unassembled WGS sequence"/>
</dbReference>
<evidence type="ECO:0000313" key="1">
    <source>
        <dbReference type="EMBL" id="CCM00855.1"/>
    </source>
</evidence>
<dbReference type="GeneID" id="24095766"/>
<accession>J4GN66</accession>
<dbReference type="RefSeq" id="XP_012180138.1">
    <property type="nucleotide sequence ID" value="XM_012324748.1"/>
</dbReference>
<organism evidence="1 2">
    <name type="scientific">Fibroporia radiculosa</name>
    <dbReference type="NCBI Taxonomy" id="599839"/>
    <lineage>
        <taxon>Eukaryota</taxon>
        <taxon>Fungi</taxon>
        <taxon>Dikarya</taxon>
        <taxon>Basidiomycota</taxon>
        <taxon>Agaricomycotina</taxon>
        <taxon>Agaricomycetes</taxon>
        <taxon>Polyporales</taxon>
        <taxon>Fibroporiaceae</taxon>
        <taxon>Fibroporia</taxon>
    </lineage>
</organism>
<sequence>MATLPVDVPPACGRQDVSFTTDRVGEGDGRNHIAVQADGNGRQSCWDAPIAERTFSQLLDTCPMISGRLPPELWEQIIDVIADDNPYADDTLRRLGQVCRGWYARCRFRIQEVIDLSGMDKKQVYRLINILSEHPERCHVIKTVSFDFGGKSVGIFGSFTVRMMQKLPRVELLRIENGAWAAGQLHTQVFLHVTLTFESVTKLLLHFVPFPSAVVFWRLIRALPRLSSLSCMKVRFKNGCNMAGVVRVQRPLRLDVVDLSFSDDVADVLASIGAHLRHLSCNDRASSKLLRLVAVAAESLSSVHINVVHYGFTSDHDRPSVIPIDLTLAIKLHAISFASYLQDMGKAASVLSCASLPKLAEITIVLRLKPLETTPVEVQDALDKIDSGCYAQLDHSLSSRQFPALRKVVFLLQCDIRSSDEVMSVITEGCWRTQLSARLPVLHASGRLL</sequence>
<dbReference type="HOGENOM" id="CLU_036316_0_2_1"/>
<dbReference type="EMBL" id="HE797009">
    <property type="protein sequence ID" value="CCM00855.1"/>
    <property type="molecule type" value="Genomic_DNA"/>
</dbReference>
<name>J4GN66_9APHY</name>
<evidence type="ECO:0008006" key="3">
    <source>
        <dbReference type="Google" id="ProtNLM"/>
    </source>
</evidence>
<dbReference type="OrthoDB" id="2817417at2759"/>
<protein>
    <recommendedName>
        <fullName evidence="3">F-box domain-containing protein</fullName>
    </recommendedName>
</protein>
<proteinExistence type="predicted"/>
<keyword evidence="2" id="KW-1185">Reference proteome</keyword>
<evidence type="ECO:0000313" key="2">
    <source>
        <dbReference type="Proteomes" id="UP000006352"/>
    </source>
</evidence>
<dbReference type="InParanoid" id="J4GN66"/>
<gene>
    <name evidence="1" type="ORF">FIBRA_02900</name>
</gene>